<dbReference type="SUPFAM" id="SSF46955">
    <property type="entry name" value="Putative DNA-binding domain"/>
    <property type="match status" value="1"/>
</dbReference>
<accession>A0A1G2MMJ9</accession>
<dbReference type="EMBL" id="MHRK01000016">
    <property type="protein sequence ID" value="OHA24222.1"/>
    <property type="molecule type" value="Genomic_DNA"/>
</dbReference>
<sequence>MAEDAIYNALKIAKFFGVTKKTVWRWCKMGKLPAFKIGKDWKVRLSDLQKLIDGKVSSKRRDDSPRLF</sequence>
<dbReference type="Gene3D" id="1.10.10.10">
    <property type="entry name" value="Winged helix-like DNA-binding domain superfamily/Winged helix DNA-binding domain"/>
    <property type="match status" value="1"/>
</dbReference>
<dbReference type="InterPro" id="IPR009061">
    <property type="entry name" value="DNA-bd_dom_put_sf"/>
</dbReference>
<dbReference type="NCBIfam" id="TIGR01764">
    <property type="entry name" value="excise"/>
    <property type="match status" value="1"/>
</dbReference>
<evidence type="ECO:0000313" key="3">
    <source>
        <dbReference type="Proteomes" id="UP000177130"/>
    </source>
</evidence>
<comment type="caution">
    <text evidence="2">The sequence shown here is derived from an EMBL/GenBank/DDBJ whole genome shotgun (WGS) entry which is preliminary data.</text>
</comment>
<reference evidence="2 3" key="1">
    <citation type="journal article" date="2016" name="Nat. Commun.">
        <title>Thousands of microbial genomes shed light on interconnected biogeochemical processes in an aquifer system.</title>
        <authorList>
            <person name="Anantharaman K."/>
            <person name="Brown C.T."/>
            <person name="Hug L.A."/>
            <person name="Sharon I."/>
            <person name="Castelle C.J."/>
            <person name="Probst A.J."/>
            <person name="Thomas B.C."/>
            <person name="Singh A."/>
            <person name="Wilkins M.J."/>
            <person name="Karaoz U."/>
            <person name="Brodie E.L."/>
            <person name="Williams K.H."/>
            <person name="Hubbard S.S."/>
            <person name="Banfield J.F."/>
        </authorList>
    </citation>
    <scope>NUCLEOTIDE SEQUENCE [LARGE SCALE GENOMIC DNA]</scope>
</reference>
<dbReference type="InterPro" id="IPR041657">
    <property type="entry name" value="HTH_17"/>
</dbReference>
<dbReference type="AlphaFoldDB" id="A0A1G2MMJ9"/>
<proteinExistence type="predicted"/>
<dbReference type="Proteomes" id="UP000177130">
    <property type="component" value="Unassembled WGS sequence"/>
</dbReference>
<evidence type="ECO:0000259" key="1">
    <source>
        <dbReference type="Pfam" id="PF12728"/>
    </source>
</evidence>
<feature type="domain" description="Helix-turn-helix" evidence="1">
    <location>
        <begin position="12"/>
        <end position="53"/>
    </location>
</feature>
<name>A0A1G2MMJ9_9BACT</name>
<evidence type="ECO:0000313" key="2">
    <source>
        <dbReference type="EMBL" id="OHA24222.1"/>
    </source>
</evidence>
<gene>
    <name evidence="2" type="ORF">A3C72_04985</name>
</gene>
<dbReference type="GO" id="GO:0003677">
    <property type="term" value="F:DNA binding"/>
    <property type="evidence" value="ECO:0007669"/>
    <property type="project" value="InterPro"/>
</dbReference>
<dbReference type="InterPro" id="IPR010093">
    <property type="entry name" value="SinI_DNA-bd"/>
</dbReference>
<organism evidence="2 3">
    <name type="scientific">Candidatus Taylorbacteria bacterium RIFCSPHIGHO2_02_FULL_43_32b</name>
    <dbReference type="NCBI Taxonomy" id="1802306"/>
    <lineage>
        <taxon>Bacteria</taxon>
        <taxon>Candidatus Tayloriibacteriota</taxon>
    </lineage>
</organism>
<protein>
    <recommendedName>
        <fullName evidence="1">Helix-turn-helix domain-containing protein</fullName>
    </recommendedName>
</protein>
<dbReference type="Pfam" id="PF12728">
    <property type="entry name" value="HTH_17"/>
    <property type="match status" value="1"/>
</dbReference>
<dbReference type="InterPro" id="IPR036388">
    <property type="entry name" value="WH-like_DNA-bd_sf"/>
</dbReference>